<dbReference type="PANTHER" id="PTHR19353">
    <property type="entry name" value="FATTY ACID DESATURASE 2"/>
    <property type="match status" value="1"/>
</dbReference>
<evidence type="ECO:0000259" key="2">
    <source>
        <dbReference type="Pfam" id="PF00487"/>
    </source>
</evidence>
<dbReference type="InterPro" id="IPR005804">
    <property type="entry name" value="FA_desaturase_dom"/>
</dbReference>
<protein>
    <submittedName>
        <fullName evidence="3">Beta-carotene ketolase</fullName>
    </submittedName>
</protein>
<dbReference type="GO" id="GO:0016717">
    <property type="term" value="F:oxidoreductase activity, acting on paired donors, with oxidation of a pair of donors resulting in the reduction of molecular oxygen to two molecules of water"/>
    <property type="evidence" value="ECO:0007669"/>
    <property type="project" value="TreeGrafter"/>
</dbReference>
<dbReference type="EMBL" id="UOEH01000421">
    <property type="protein sequence ID" value="VAW04028.1"/>
    <property type="molecule type" value="Genomic_DNA"/>
</dbReference>
<gene>
    <name evidence="3" type="ORF">MNBD_ALPHA05-2126</name>
</gene>
<dbReference type="GO" id="GO:0006629">
    <property type="term" value="P:lipid metabolic process"/>
    <property type="evidence" value="ECO:0007669"/>
    <property type="project" value="InterPro"/>
</dbReference>
<feature type="domain" description="Fatty acid desaturase" evidence="2">
    <location>
        <begin position="106"/>
        <end position="347"/>
    </location>
</feature>
<proteinExistence type="predicted"/>
<dbReference type="PANTHER" id="PTHR19353:SF73">
    <property type="entry name" value="FATTY ACID DESATURASE"/>
    <property type="match status" value="1"/>
</dbReference>
<feature type="transmembrane region" description="Helical" evidence="1">
    <location>
        <begin position="105"/>
        <end position="125"/>
    </location>
</feature>
<dbReference type="InterPro" id="IPR012171">
    <property type="entry name" value="Fatty_acid_desaturase"/>
</dbReference>
<dbReference type="Pfam" id="PF00487">
    <property type="entry name" value="FA_desaturase"/>
    <property type="match status" value="1"/>
</dbReference>
<feature type="transmembrane region" description="Helical" evidence="1">
    <location>
        <begin position="243"/>
        <end position="261"/>
    </location>
</feature>
<keyword evidence="1" id="KW-0472">Membrane</keyword>
<reference evidence="3" key="1">
    <citation type="submission" date="2018-06" db="EMBL/GenBank/DDBJ databases">
        <authorList>
            <person name="Zhirakovskaya E."/>
        </authorList>
    </citation>
    <scope>NUCLEOTIDE SEQUENCE</scope>
</reference>
<feature type="transmembrane region" description="Helical" evidence="1">
    <location>
        <begin position="267"/>
        <end position="284"/>
    </location>
</feature>
<evidence type="ECO:0000313" key="3">
    <source>
        <dbReference type="EMBL" id="VAW04028.1"/>
    </source>
</evidence>
<dbReference type="AlphaFoldDB" id="A0A3B0SFG7"/>
<keyword evidence="1" id="KW-1133">Transmembrane helix</keyword>
<name>A0A3B0SFG7_9ZZZZ</name>
<organism evidence="3">
    <name type="scientific">hydrothermal vent metagenome</name>
    <dbReference type="NCBI Taxonomy" id="652676"/>
    <lineage>
        <taxon>unclassified sequences</taxon>
        <taxon>metagenomes</taxon>
        <taxon>ecological metagenomes</taxon>
    </lineage>
</organism>
<dbReference type="CDD" id="cd03507">
    <property type="entry name" value="Delta12-FADS-like"/>
    <property type="match status" value="1"/>
</dbReference>
<accession>A0A3B0SFG7</accession>
<dbReference type="GO" id="GO:0016020">
    <property type="term" value="C:membrane"/>
    <property type="evidence" value="ECO:0007669"/>
    <property type="project" value="TreeGrafter"/>
</dbReference>
<keyword evidence="1" id="KW-0812">Transmembrane</keyword>
<evidence type="ECO:0000256" key="1">
    <source>
        <dbReference type="SAM" id="Phobius"/>
    </source>
</evidence>
<sequence length="394" mass="44765">MRLVKNADSDIGRYWGPRIYQILTANESELLSSNVSKPHSHQSSANSRPAGQSAAIDTRALAVRLSPLLKAYGADTKRSLLQLALTIVPFFALLVIMAVAAAHQLFWLSLLLAAPTAGLLVRLFIFQHDCGHGAYFPSRTANDILGRIISVLTFTPYDQWKRSHAYHHAASGDLDRRGQGDVVVMTTREYKAAPRLRRLGYRLYRNPIIMIALGAPVNFLLLQRLPLGRAFRDRLSMRSIMGLNLALLIAFGLPIAMIGVWPVLTAYLPMLIIAAWIGGWLFYIQHQFEGTYWERGENWNFHQAAIESSSYFVLPPVLRWFTGNIGLHHIHHLCSKIPNYRLQACLDAFPELRNVAKRITLRGSLKCWRLALWDEDRRRLVSFREYGRQKLLSK</sequence>
<feature type="transmembrane region" description="Helical" evidence="1">
    <location>
        <begin position="80"/>
        <end position="100"/>
    </location>
</feature>